<evidence type="ECO:0000313" key="3">
    <source>
        <dbReference type="EMBL" id="GGA50707.1"/>
    </source>
</evidence>
<feature type="compositionally biased region" description="Basic and acidic residues" evidence="1">
    <location>
        <begin position="22"/>
        <end position="31"/>
    </location>
</feature>
<sequence length="404" mass="44368">MEENNKLPQGKQQENGEQSQLDPKEVVEAGKEPAPPGDETGEQEKLSSAGLESAAAAEEKKDPVEKGPADTSTAGWLSRLGERITGTVSGIPVLRRIPLKKLGPVGTALGTITAGVLMLGIGTLLVTGGITEHTSAKSISEQPKPLKWILTHEGQTWEADLRKMGFDGKDPKTLDREKWEKWFEKVEKDVERPAVDARMERLGAPIEPEQEGKRILVKEVEKWLSNLPEGINKSRKLPVETLKPKVTATQLEQVDQKRIGKYTTRYNPGEINRTTNVRLSSQAINNLVLRPGEEFSFNKTVGQRTAQRGYKMATVIVNGEFTDGMGGGICQTSSTLYNSVDRAGLQVTARYSHSKEVNYVPKGRDATVAWYGPDFKFRNSLSKPILIKSSANGGYLTVEVFTSP</sequence>
<evidence type="ECO:0000256" key="2">
    <source>
        <dbReference type="SAM" id="Phobius"/>
    </source>
</evidence>
<dbReference type="InterPro" id="IPR052913">
    <property type="entry name" value="Glycopeptide_resist_protein"/>
</dbReference>
<keyword evidence="4" id="KW-1185">Reference proteome</keyword>
<dbReference type="InterPro" id="IPR007391">
    <property type="entry name" value="Vancomycin_resist_VanW"/>
</dbReference>
<dbReference type="PANTHER" id="PTHR35788:SF1">
    <property type="entry name" value="EXPORTED PROTEIN"/>
    <property type="match status" value="1"/>
</dbReference>
<name>A0ABQ1GVC1_9BACL</name>
<comment type="caution">
    <text evidence="3">The sequence shown here is derived from an EMBL/GenBank/DDBJ whole genome shotgun (WGS) entry which is preliminary data.</text>
</comment>
<gene>
    <name evidence="3" type="ORF">GCM10007416_24870</name>
</gene>
<keyword evidence="2" id="KW-0812">Transmembrane</keyword>
<proteinExistence type="predicted"/>
<keyword evidence="2" id="KW-0472">Membrane</keyword>
<feature type="compositionally biased region" description="Basic and acidic residues" evidence="1">
    <location>
        <begin position="57"/>
        <end position="68"/>
    </location>
</feature>
<feature type="compositionally biased region" description="Low complexity" evidence="1">
    <location>
        <begin position="46"/>
        <end position="56"/>
    </location>
</feature>
<dbReference type="PANTHER" id="PTHR35788">
    <property type="entry name" value="EXPORTED PROTEIN-RELATED"/>
    <property type="match status" value="1"/>
</dbReference>
<keyword evidence="2" id="KW-1133">Transmembrane helix</keyword>
<feature type="transmembrane region" description="Helical" evidence="2">
    <location>
        <begin position="105"/>
        <end position="130"/>
    </location>
</feature>
<reference evidence="4" key="1">
    <citation type="journal article" date="2019" name="Int. J. Syst. Evol. Microbiol.">
        <title>The Global Catalogue of Microorganisms (GCM) 10K type strain sequencing project: providing services to taxonomists for standard genome sequencing and annotation.</title>
        <authorList>
            <consortium name="The Broad Institute Genomics Platform"/>
            <consortium name="The Broad Institute Genome Sequencing Center for Infectious Disease"/>
            <person name="Wu L."/>
            <person name="Ma J."/>
        </authorList>
    </citation>
    <scope>NUCLEOTIDE SEQUENCE [LARGE SCALE GENOMIC DNA]</scope>
    <source>
        <strain evidence="4">CGMCC 1.12404</strain>
    </source>
</reference>
<evidence type="ECO:0000256" key="1">
    <source>
        <dbReference type="SAM" id="MobiDB-lite"/>
    </source>
</evidence>
<protein>
    <recommendedName>
        <fullName evidence="5">VanW like protein</fullName>
    </recommendedName>
</protein>
<dbReference type="EMBL" id="BMEX01000009">
    <property type="protein sequence ID" value="GGA50707.1"/>
    <property type="molecule type" value="Genomic_DNA"/>
</dbReference>
<feature type="compositionally biased region" description="Polar residues" evidence="1">
    <location>
        <begin position="1"/>
        <end position="21"/>
    </location>
</feature>
<evidence type="ECO:0008006" key="5">
    <source>
        <dbReference type="Google" id="ProtNLM"/>
    </source>
</evidence>
<organism evidence="3 4">
    <name type="scientific">Kroppenstedtia guangzhouensis</name>
    <dbReference type="NCBI Taxonomy" id="1274356"/>
    <lineage>
        <taxon>Bacteria</taxon>
        <taxon>Bacillati</taxon>
        <taxon>Bacillota</taxon>
        <taxon>Bacilli</taxon>
        <taxon>Bacillales</taxon>
        <taxon>Thermoactinomycetaceae</taxon>
        <taxon>Kroppenstedtia</taxon>
    </lineage>
</organism>
<dbReference type="Pfam" id="PF04294">
    <property type="entry name" value="VanW"/>
    <property type="match status" value="1"/>
</dbReference>
<dbReference type="Proteomes" id="UP000617979">
    <property type="component" value="Unassembled WGS sequence"/>
</dbReference>
<dbReference type="RefSeq" id="WP_188432845.1">
    <property type="nucleotide sequence ID" value="NZ_BMEX01000009.1"/>
</dbReference>
<accession>A0ABQ1GVC1</accession>
<evidence type="ECO:0000313" key="4">
    <source>
        <dbReference type="Proteomes" id="UP000617979"/>
    </source>
</evidence>
<feature type="region of interest" description="Disordered" evidence="1">
    <location>
        <begin position="1"/>
        <end position="78"/>
    </location>
</feature>